<feature type="domain" description="Rhodanese" evidence="2">
    <location>
        <begin position="35"/>
        <end position="125"/>
    </location>
</feature>
<gene>
    <name evidence="3" type="ORF">BGE01nite_46940</name>
</gene>
<evidence type="ECO:0000256" key="1">
    <source>
        <dbReference type="SAM" id="SignalP"/>
    </source>
</evidence>
<dbReference type="AlphaFoldDB" id="A0A512MF87"/>
<evidence type="ECO:0000259" key="2">
    <source>
        <dbReference type="PROSITE" id="PS50206"/>
    </source>
</evidence>
<feature type="chain" id="PRO_5022023176" description="Rhodanese domain-containing protein" evidence="1">
    <location>
        <begin position="19"/>
        <end position="125"/>
    </location>
</feature>
<evidence type="ECO:0000313" key="3">
    <source>
        <dbReference type="EMBL" id="GEP45403.1"/>
    </source>
</evidence>
<feature type="signal peptide" evidence="1">
    <location>
        <begin position="1"/>
        <end position="18"/>
    </location>
</feature>
<dbReference type="InterPro" id="IPR050229">
    <property type="entry name" value="GlpE_sulfurtransferase"/>
</dbReference>
<dbReference type="PROSITE" id="PS50206">
    <property type="entry name" value="RHODANESE_3"/>
    <property type="match status" value="1"/>
</dbReference>
<dbReference type="InterPro" id="IPR036873">
    <property type="entry name" value="Rhodanese-like_dom_sf"/>
</dbReference>
<dbReference type="Proteomes" id="UP000321577">
    <property type="component" value="Unassembled WGS sequence"/>
</dbReference>
<keyword evidence="1" id="KW-0732">Signal</keyword>
<sequence>MKHLLLTLLSLLPAVLFAVDKVAHVEADEAAKLIADGKVTVVDVRTAEEFKEGHIKGAKNIDVTENDFAQKLGELDKSKPVLVHCQAGGRSTRSLLSFEKLGFTQVYHLDGGFNGWTKAGKPLEK</sequence>
<dbReference type="Pfam" id="PF00581">
    <property type="entry name" value="Rhodanese"/>
    <property type="match status" value="1"/>
</dbReference>
<dbReference type="RefSeq" id="WP_146854269.1">
    <property type="nucleotide sequence ID" value="NZ_BKAG01000048.1"/>
</dbReference>
<keyword evidence="4" id="KW-1185">Reference proteome</keyword>
<dbReference type="SMART" id="SM00450">
    <property type="entry name" value="RHOD"/>
    <property type="match status" value="1"/>
</dbReference>
<dbReference type="PANTHER" id="PTHR43031:SF18">
    <property type="entry name" value="RHODANESE-RELATED SULFURTRANSFERASES"/>
    <property type="match status" value="1"/>
</dbReference>
<name>A0A512MF87_9BACT</name>
<evidence type="ECO:0000313" key="4">
    <source>
        <dbReference type="Proteomes" id="UP000321577"/>
    </source>
</evidence>
<comment type="caution">
    <text evidence="3">The sequence shown here is derived from an EMBL/GenBank/DDBJ whole genome shotgun (WGS) entry which is preliminary data.</text>
</comment>
<dbReference type="CDD" id="cd00158">
    <property type="entry name" value="RHOD"/>
    <property type="match status" value="1"/>
</dbReference>
<dbReference type="InterPro" id="IPR001763">
    <property type="entry name" value="Rhodanese-like_dom"/>
</dbReference>
<dbReference type="Gene3D" id="3.40.250.10">
    <property type="entry name" value="Rhodanese-like domain"/>
    <property type="match status" value="1"/>
</dbReference>
<protein>
    <recommendedName>
        <fullName evidence="2">Rhodanese domain-containing protein</fullName>
    </recommendedName>
</protein>
<organism evidence="3 4">
    <name type="scientific">Brevifollis gellanilyticus</name>
    <dbReference type="NCBI Taxonomy" id="748831"/>
    <lineage>
        <taxon>Bacteria</taxon>
        <taxon>Pseudomonadati</taxon>
        <taxon>Verrucomicrobiota</taxon>
        <taxon>Verrucomicrobiia</taxon>
        <taxon>Verrucomicrobiales</taxon>
        <taxon>Verrucomicrobiaceae</taxon>
    </lineage>
</organism>
<proteinExistence type="predicted"/>
<accession>A0A512MF87</accession>
<dbReference type="SUPFAM" id="SSF52821">
    <property type="entry name" value="Rhodanese/Cell cycle control phosphatase"/>
    <property type="match status" value="1"/>
</dbReference>
<dbReference type="EMBL" id="BKAG01000048">
    <property type="protein sequence ID" value="GEP45403.1"/>
    <property type="molecule type" value="Genomic_DNA"/>
</dbReference>
<reference evidence="3 4" key="1">
    <citation type="submission" date="2019-07" db="EMBL/GenBank/DDBJ databases">
        <title>Whole genome shotgun sequence of Brevifollis gellanilyticus NBRC 108608.</title>
        <authorList>
            <person name="Hosoyama A."/>
            <person name="Uohara A."/>
            <person name="Ohji S."/>
            <person name="Ichikawa N."/>
        </authorList>
    </citation>
    <scope>NUCLEOTIDE SEQUENCE [LARGE SCALE GENOMIC DNA]</scope>
    <source>
        <strain evidence="3 4">NBRC 108608</strain>
    </source>
</reference>
<dbReference type="PANTHER" id="PTHR43031">
    <property type="entry name" value="FAD-DEPENDENT OXIDOREDUCTASE"/>
    <property type="match status" value="1"/>
</dbReference>
<dbReference type="OrthoDB" id="9800872at2"/>